<reference evidence="3 4" key="1">
    <citation type="submission" date="2019-02" db="EMBL/GenBank/DDBJ databases">
        <title>Deep-cultivation of Planctomycetes and their phenomic and genomic characterization uncovers novel biology.</title>
        <authorList>
            <person name="Wiegand S."/>
            <person name="Jogler M."/>
            <person name="Boedeker C."/>
            <person name="Pinto D."/>
            <person name="Vollmers J."/>
            <person name="Rivas-Marin E."/>
            <person name="Kohn T."/>
            <person name="Peeters S.H."/>
            <person name="Heuer A."/>
            <person name="Rast P."/>
            <person name="Oberbeckmann S."/>
            <person name="Bunk B."/>
            <person name="Jeske O."/>
            <person name="Meyerdierks A."/>
            <person name="Storesund J.E."/>
            <person name="Kallscheuer N."/>
            <person name="Luecker S."/>
            <person name="Lage O.M."/>
            <person name="Pohl T."/>
            <person name="Merkel B.J."/>
            <person name="Hornburger P."/>
            <person name="Mueller R.-W."/>
            <person name="Bruemmer F."/>
            <person name="Labrenz M."/>
            <person name="Spormann A.M."/>
            <person name="Op den Camp H."/>
            <person name="Overmann J."/>
            <person name="Amann R."/>
            <person name="Jetten M.S.M."/>
            <person name="Mascher T."/>
            <person name="Medema M.H."/>
            <person name="Devos D.P."/>
            <person name="Kaster A.-K."/>
            <person name="Ovreas L."/>
            <person name="Rohde M."/>
            <person name="Galperin M.Y."/>
            <person name="Jogler C."/>
        </authorList>
    </citation>
    <scope>NUCLEOTIDE SEQUENCE [LARGE SCALE GENOMIC DNA]</scope>
    <source>
        <strain evidence="3 4">Pla85_3_4</strain>
    </source>
</reference>
<sequence length="407" mass="45181" precursor="true">MNRRCLHVHLIQHGIACGALLLLLVAGASRVSAADLTWKTLPADELAEGWISLFDGETLFGWRPNETANWRVADGTITVDSGKACLLCTTTQFDDYVLRLEFRSPEQTNSGVFLRTPPSPKDPAADCLEWNIAPADNPFPTGSLVKRKKYSGAGHHDDWRNLEATLQGTHVSIKLDGETVLEYNDPTALGRGFIGLQYNSGEVAFRNIRLKPLGLKPLLDAELKNWTAPDDQAGKFEMNEGELHVQNGPGQLETRDLYGNFFLQLAFKTHAEHLNSGLFFRCIPGDKMMGYESQIHQGYKDGDRTQPVDCGTGGVFRRVNARTVVGNDQEWVYKTLIVDGPHVATWVNGLQVTDWVDRRPADENPRKGLRLAPGSVMLQAHDPTTDLSFRDLQVRESAARRLAPAKP</sequence>
<dbReference type="InterPro" id="IPR010496">
    <property type="entry name" value="AL/BT2_dom"/>
</dbReference>
<evidence type="ECO:0000313" key="4">
    <source>
        <dbReference type="Proteomes" id="UP000317648"/>
    </source>
</evidence>
<organism evidence="3 4">
    <name type="scientific">Lignipirellula cremea</name>
    <dbReference type="NCBI Taxonomy" id="2528010"/>
    <lineage>
        <taxon>Bacteria</taxon>
        <taxon>Pseudomonadati</taxon>
        <taxon>Planctomycetota</taxon>
        <taxon>Planctomycetia</taxon>
        <taxon>Pirellulales</taxon>
        <taxon>Pirellulaceae</taxon>
        <taxon>Lignipirellula</taxon>
    </lineage>
</organism>
<gene>
    <name evidence="3" type="ORF">Pla8534_21140</name>
</gene>
<feature type="signal peptide" evidence="1">
    <location>
        <begin position="1"/>
        <end position="33"/>
    </location>
</feature>
<dbReference type="AlphaFoldDB" id="A0A518DR57"/>
<dbReference type="EMBL" id="CP036433">
    <property type="protein sequence ID" value="QDU94325.1"/>
    <property type="molecule type" value="Genomic_DNA"/>
</dbReference>
<feature type="domain" description="3-keto-alpha-glucoside-1,2-lyase/3-keto-2-hydroxy-glucal hydratase" evidence="2">
    <location>
        <begin position="49"/>
        <end position="211"/>
    </location>
</feature>
<feature type="chain" id="PRO_5021969658" description="3-keto-alpha-glucoside-1,2-lyase/3-keto-2-hydroxy-glucal hydratase domain-containing protein" evidence="1">
    <location>
        <begin position="34"/>
        <end position="407"/>
    </location>
</feature>
<accession>A0A518DR57</accession>
<keyword evidence="1" id="KW-0732">Signal</keyword>
<evidence type="ECO:0000259" key="2">
    <source>
        <dbReference type="Pfam" id="PF06439"/>
    </source>
</evidence>
<dbReference type="KEGG" id="lcre:Pla8534_21140"/>
<feature type="domain" description="3-keto-alpha-glucoside-1,2-lyase/3-keto-2-hydroxy-glucal hydratase" evidence="2">
    <location>
        <begin position="216"/>
        <end position="395"/>
    </location>
</feature>
<dbReference type="GO" id="GO:0016787">
    <property type="term" value="F:hydrolase activity"/>
    <property type="evidence" value="ECO:0007669"/>
    <property type="project" value="InterPro"/>
</dbReference>
<dbReference type="Pfam" id="PF06439">
    <property type="entry name" value="3keto-disac_hyd"/>
    <property type="match status" value="2"/>
</dbReference>
<evidence type="ECO:0000313" key="3">
    <source>
        <dbReference type="EMBL" id="QDU94325.1"/>
    </source>
</evidence>
<protein>
    <recommendedName>
        <fullName evidence="2">3-keto-alpha-glucoside-1,2-lyase/3-keto-2-hydroxy-glucal hydratase domain-containing protein</fullName>
    </recommendedName>
</protein>
<dbReference type="Gene3D" id="2.60.120.560">
    <property type="entry name" value="Exo-inulinase, domain 1"/>
    <property type="match status" value="2"/>
</dbReference>
<dbReference type="RefSeq" id="WP_145052552.1">
    <property type="nucleotide sequence ID" value="NZ_CP036433.1"/>
</dbReference>
<dbReference type="Proteomes" id="UP000317648">
    <property type="component" value="Chromosome"/>
</dbReference>
<keyword evidence="4" id="KW-1185">Reference proteome</keyword>
<dbReference type="OrthoDB" id="211384at2"/>
<name>A0A518DR57_9BACT</name>
<proteinExistence type="predicted"/>
<evidence type="ECO:0000256" key="1">
    <source>
        <dbReference type="SAM" id="SignalP"/>
    </source>
</evidence>